<accession>A0A2J8JBA4</accession>
<dbReference type="Proteomes" id="UP000236370">
    <property type="component" value="Unassembled WGS sequence"/>
</dbReference>
<evidence type="ECO:0000313" key="1">
    <source>
        <dbReference type="EMBL" id="PNI20048.1"/>
    </source>
</evidence>
<dbReference type="SMR" id="A0A2J8JBA4"/>
<name>A0A2J8JBA4_PANTR</name>
<evidence type="ECO:0000313" key="2">
    <source>
        <dbReference type="Proteomes" id="UP000236370"/>
    </source>
</evidence>
<dbReference type="Gene3D" id="4.10.80.300">
    <property type="match status" value="1"/>
</dbReference>
<dbReference type="EMBL" id="NBAG03000487">
    <property type="protein sequence ID" value="PNI20048.1"/>
    <property type="molecule type" value="Genomic_DNA"/>
</dbReference>
<gene>
    <name evidence="1" type="ORF">CK820_G0049143</name>
</gene>
<dbReference type="AlphaFoldDB" id="A0A2J8JBA4"/>
<reference evidence="1 2" key="1">
    <citation type="submission" date="2017-12" db="EMBL/GenBank/DDBJ databases">
        <title>High-resolution comparative analysis of great ape genomes.</title>
        <authorList>
            <person name="Pollen A."/>
            <person name="Hastie A."/>
            <person name="Hormozdiari F."/>
            <person name="Dougherty M."/>
            <person name="Liu R."/>
            <person name="Chaisson M."/>
            <person name="Hoppe E."/>
            <person name="Hill C."/>
            <person name="Pang A."/>
            <person name="Hillier L."/>
            <person name="Baker C."/>
            <person name="Armstrong J."/>
            <person name="Shendure J."/>
            <person name="Paten B."/>
            <person name="Wilson R."/>
            <person name="Chao H."/>
            <person name="Schneider V."/>
            <person name="Ventura M."/>
            <person name="Kronenberg Z."/>
            <person name="Murali S."/>
            <person name="Gordon D."/>
            <person name="Cantsilieris S."/>
            <person name="Munson K."/>
            <person name="Nelson B."/>
            <person name="Raja A."/>
            <person name="Underwood J."/>
            <person name="Diekhans M."/>
            <person name="Fiddes I."/>
            <person name="Haussler D."/>
            <person name="Eichler E."/>
        </authorList>
    </citation>
    <scope>NUCLEOTIDE SEQUENCE [LARGE SCALE GENOMIC DNA]</scope>
    <source>
        <strain evidence="1">Yerkes chimp pedigree #C0471</strain>
    </source>
</reference>
<sequence length="36" mass="4234">MFLQYYLNEQGDRVYTLKMTNTLDTESPSRNASRCS</sequence>
<organism evidence="1 2">
    <name type="scientific">Pan troglodytes</name>
    <name type="common">Chimpanzee</name>
    <dbReference type="NCBI Taxonomy" id="9598"/>
    <lineage>
        <taxon>Eukaryota</taxon>
        <taxon>Metazoa</taxon>
        <taxon>Chordata</taxon>
        <taxon>Craniata</taxon>
        <taxon>Vertebrata</taxon>
        <taxon>Euteleostomi</taxon>
        <taxon>Mammalia</taxon>
        <taxon>Eutheria</taxon>
        <taxon>Euarchontoglires</taxon>
        <taxon>Primates</taxon>
        <taxon>Haplorrhini</taxon>
        <taxon>Catarrhini</taxon>
        <taxon>Hominidae</taxon>
        <taxon>Pan</taxon>
    </lineage>
</organism>
<comment type="caution">
    <text evidence="1">The sequence shown here is derived from an EMBL/GenBank/DDBJ whole genome shotgun (WGS) entry which is preliminary data.</text>
</comment>
<proteinExistence type="predicted"/>
<protein>
    <submittedName>
        <fullName evidence="1">NOP10 isoform 2</fullName>
    </submittedName>
</protein>